<organism evidence="2 3">
    <name type="scientific">Octopus vulgaris</name>
    <name type="common">Common octopus</name>
    <dbReference type="NCBI Taxonomy" id="6645"/>
    <lineage>
        <taxon>Eukaryota</taxon>
        <taxon>Metazoa</taxon>
        <taxon>Spiralia</taxon>
        <taxon>Lophotrochozoa</taxon>
        <taxon>Mollusca</taxon>
        <taxon>Cephalopoda</taxon>
        <taxon>Coleoidea</taxon>
        <taxon>Octopodiformes</taxon>
        <taxon>Octopoda</taxon>
        <taxon>Incirrata</taxon>
        <taxon>Octopodidae</taxon>
        <taxon>Octopus</taxon>
    </lineage>
</organism>
<protein>
    <recommendedName>
        <fullName evidence="1">Reverse transcriptase domain-containing protein</fullName>
    </recommendedName>
</protein>
<sequence>MVIDYSETINKYTQPDTYPLPKIDELVNTIAKYKVYSTIDLRSAYYQIPLLEKDRQFTAFETDGKLWHYIRMPFGVTNGSACFQRIMDDFVSKYKLRDTFPFINNLTICGKDQNGRDKNLEKFEMAAKSEGFTMNEDKCVYSTTTLDFLGYRISHTTLSPDPERLAPLNPPTPTDQKSLKRIVGMFFLLC</sequence>
<dbReference type="InterPro" id="IPR050951">
    <property type="entry name" value="Retrovirus_Pol_polyprotein"/>
</dbReference>
<dbReference type="EMBL" id="OX597816">
    <property type="protein sequence ID" value="CAI9720228.1"/>
    <property type="molecule type" value="Genomic_DNA"/>
</dbReference>
<feature type="domain" description="Reverse transcriptase" evidence="1">
    <location>
        <begin position="1"/>
        <end position="153"/>
    </location>
</feature>
<dbReference type="Pfam" id="PF00078">
    <property type="entry name" value="RVT_1"/>
    <property type="match status" value="1"/>
</dbReference>
<dbReference type="InterPro" id="IPR000477">
    <property type="entry name" value="RT_dom"/>
</dbReference>
<dbReference type="InterPro" id="IPR043502">
    <property type="entry name" value="DNA/RNA_pol_sf"/>
</dbReference>
<evidence type="ECO:0000313" key="3">
    <source>
        <dbReference type="Proteomes" id="UP001162480"/>
    </source>
</evidence>
<dbReference type="PANTHER" id="PTHR37984">
    <property type="entry name" value="PROTEIN CBG26694"/>
    <property type="match status" value="1"/>
</dbReference>
<dbReference type="InterPro" id="IPR043128">
    <property type="entry name" value="Rev_trsase/Diguanyl_cyclase"/>
</dbReference>
<dbReference type="Proteomes" id="UP001162480">
    <property type="component" value="Chromosome 3"/>
</dbReference>
<dbReference type="AlphaFoldDB" id="A0AA36AQ51"/>
<dbReference type="SUPFAM" id="SSF56672">
    <property type="entry name" value="DNA/RNA polymerases"/>
    <property type="match status" value="1"/>
</dbReference>
<keyword evidence="3" id="KW-1185">Reference proteome</keyword>
<gene>
    <name evidence="2" type="ORF">OCTVUL_1B021555</name>
</gene>
<dbReference type="PROSITE" id="PS50878">
    <property type="entry name" value="RT_POL"/>
    <property type="match status" value="1"/>
</dbReference>
<dbReference type="PANTHER" id="PTHR37984:SF15">
    <property type="entry name" value="INTEGRASE CATALYTIC DOMAIN-CONTAINING PROTEIN"/>
    <property type="match status" value="1"/>
</dbReference>
<dbReference type="Gene3D" id="3.30.70.270">
    <property type="match status" value="1"/>
</dbReference>
<name>A0AA36AQ51_OCTVU</name>
<dbReference type="CDD" id="cd01647">
    <property type="entry name" value="RT_LTR"/>
    <property type="match status" value="1"/>
</dbReference>
<accession>A0AA36AQ51</accession>
<evidence type="ECO:0000313" key="2">
    <source>
        <dbReference type="EMBL" id="CAI9720228.1"/>
    </source>
</evidence>
<proteinExistence type="predicted"/>
<evidence type="ECO:0000259" key="1">
    <source>
        <dbReference type="PROSITE" id="PS50878"/>
    </source>
</evidence>
<reference evidence="2" key="1">
    <citation type="submission" date="2023-08" db="EMBL/GenBank/DDBJ databases">
        <authorList>
            <person name="Alioto T."/>
            <person name="Alioto T."/>
            <person name="Gomez Garrido J."/>
        </authorList>
    </citation>
    <scope>NUCLEOTIDE SEQUENCE</scope>
</reference>